<dbReference type="InterPro" id="IPR008259">
    <property type="entry name" value="FMN_hydac_DH_AS"/>
</dbReference>
<reference evidence="9 10" key="1">
    <citation type="submission" date="2019-06" db="EMBL/GenBank/DDBJ databases">
        <title>Sequencing the genomes of 1000 actinobacteria strains.</title>
        <authorList>
            <person name="Klenk H.-P."/>
        </authorList>
    </citation>
    <scope>NUCLEOTIDE SEQUENCE [LARGE SCALE GENOMIC DNA]</scope>
    <source>
        <strain evidence="9 10">DSM 12335</strain>
    </source>
</reference>
<dbReference type="CDD" id="cd02809">
    <property type="entry name" value="alpha_hydroxyacid_oxid_FMN"/>
    <property type="match status" value="1"/>
</dbReference>
<dbReference type="InterPro" id="IPR013785">
    <property type="entry name" value="Aldolase_TIM"/>
</dbReference>
<comment type="cofactor">
    <cofactor evidence="1">
        <name>FMN</name>
        <dbReference type="ChEBI" id="CHEBI:58210"/>
    </cofactor>
</comment>
<sequence length="407" mass="43839">MTKRSLPRWSELRPLLQMQPVPLDPVERRLARCHTVADLREAARRRVPRAVFDFVDGAAEGEVSLARSRAAFDRVEFAPAALAGFDEVSTSTTILGTPSALPLVLAPTGFTRLSHHDGEAAVAAAAAEAGIPYALTTMSTVSIEDVAAASGDGTRWFQLYLMRDRGLTRELVRRAKDAGYRALVVTVDTPVVGQRVRDLHNGLTIPPTLTPRTLLDISRRPQWWANLLTTEPLEFATLQAGEPEAHSALIDRLFDPAVTVDDFAPLREWWDGPIVVKGIQSVADARRAVEELGAEALVVSNHGGRQLDRAPTPLELLPRVAEAVGDRTEVLIDSGVRTGADLAAVVALGARAALVGRPYLYGLMAGGRRGVAKTIAVYEAELRRTLHLLGVPGVDALDGSHALLRAA</sequence>
<dbReference type="PROSITE" id="PS51349">
    <property type="entry name" value="FMN_HYDROXY_ACID_DH_2"/>
    <property type="match status" value="1"/>
</dbReference>
<dbReference type="EMBL" id="VFOP01000001">
    <property type="protein sequence ID" value="TQL50902.1"/>
    <property type="molecule type" value="Genomic_DNA"/>
</dbReference>
<gene>
    <name evidence="9" type="ORF">FB467_2022</name>
</gene>
<dbReference type="InterPro" id="IPR012133">
    <property type="entry name" value="Alpha-hydoxy_acid_DH_FMN"/>
</dbReference>
<feature type="domain" description="FMN hydroxy acid dehydrogenase" evidence="8">
    <location>
        <begin position="28"/>
        <end position="407"/>
    </location>
</feature>
<dbReference type="FunFam" id="3.20.20.70:FF:000029">
    <property type="entry name" value="L-lactate dehydrogenase"/>
    <property type="match status" value="1"/>
</dbReference>
<keyword evidence="10" id="KW-1185">Reference proteome</keyword>
<dbReference type="PANTHER" id="PTHR10578">
    <property type="entry name" value="S -2-HYDROXY-ACID OXIDASE-RELATED"/>
    <property type="match status" value="1"/>
</dbReference>
<evidence type="ECO:0000259" key="8">
    <source>
        <dbReference type="PROSITE" id="PS51349"/>
    </source>
</evidence>
<comment type="caution">
    <text evidence="9">The sequence shown here is derived from an EMBL/GenBank/DDBJ whole genome shotgun (WGS) entry which is preliminary data.</text>
</comment>
<dbReference type="GO" id="GO:0016614">
    <property type="term" value="F:oxidoreductase activity, acting on CH-OH group of donors"/>
    <property type="evidence" value="ECO:0007669"/>
    <property type="project" value="UniProtKB-ARBA"/>
</dbReference>
<dbReference type="SUPFAM" id="SSF51395">
    <property type="entry name" value="FMN-linked oxidoreductases"/>
    <property type="match status" value="1"/>
</dbReference>
<dbReference type="GO" id="GO:0010181">
    <property type="term" value="F:FMN binding"/>
    <property type="evidence" value="ECO:0007669"/>
    <property type="project" value="InterPro"/>
</dbReference>
<dbReference type="RefSeq" id="WP_141784970.1">
    <property type="nucleotide sequence ID" value="NZ_BAAAIK010000002.1"/>
</dbReference>
<feature type="binding site" evidence="7">
    <location>
        <begin position="107"/>
        <end position="109"/>
    </location>
    <ligand>
        <name>FMN</name>
        <dbReference type="ChEBI" id="CHEBI:58210"/>
    </ligand>
</feature>
<feature type="binding site" evidence="7">
    <location>
        <position position="158"/>
    </location>
    <ligand>
        <name>FMN</name>
        <dbReference type="ChEBI" id="CHEBI:58210"/>
    </ligand>
</feature>
<feature type="binding site" evidence="7">
    <location>
        <position position="186"/>
    </location>
    <ligand>
        <name>FMN</name>
        <dbReference type="ChEBI" id="CHEBI:58210"/>
    </ligand>
</feature>
<feature type="active site" description="Proton acceptor" evidence="6">
    <location>
        <position position="302"/>
    </location>
</feature>
<dbReference type="PIRSF" id="PIRSF000138">
    <property type="entry name" value="Al-hdrx_acd_dh"/>
    <property type="match status" value="1"/>
</dbReference>
<evidence type="ECO:0000256" key="1">
    <source>
        <dbReference type="ARBA" id="ARBA00001917"/>
    </source>
</evidence>
<evidence type="ECO:0000256" key="2">
    <source>
        <dbReference type="ARBA" id="ARBA00022630"/>
    </source>
</evidence>
<keyword evidence="2 7" id="KW-0285">Flavoprotein</keyword>
<comment type="similarity">
    <text evidence="5">Belongs to the FMN-dependent alpha-hydroxy acid dehydrogenase family.</text>
</comment>
<evidence type="ECO:0000256" key="3">
    <source>
        <dbReference type="ARBA" id="ARBA00022643"/>
    </source>
</evidence>
<name>A0A542YS24_9MICO</name>
<keyword evidence="4" id="KW-0560">Oxidoreductase</keyword>
<dbReference type="AlphaFoldDB" id="A0A542YS24"/>
<organism evidence="9 10">
    <name type="scientific">Ornithinicoccus hortensis</name>
    <dbReference type="NCBI Taxonomy" id="82346"/>
    <lineage>
        <taxon>Bacteria</taxon>
        <taxon>Bacillati</taxon>
        <taxon>Actinomycetota</taxon>
        <taxon>Actinomycetes</taxon>
        <taxon>Micrococcales</taxon>
        <taxon>Intrasporangiaceae</taxon>
        <taxon>Ornithinicoccus</taxon>
    </lineage>
</organism>
<dbReference type="PROSITE" id="PS00557">
    <property type="entry name" value="FMN_HYDROXY_ACID_DH_1"/>
    <property type="match status" value="1"/>
</dbReference>
<feature type="binding site" evidence="7">
    <location>
        <begin position="356"/>
        <end position="357"/>
    </location>
    <ligand>
        <name>FMN</name>
        <dbReference type="ChEBI" id="CHEBI:58210"/>
    </ligand>
</feature>
<feature type="binding site" evidence="7">
    <location>
        <begin position="333"/>
        <end position="337"/>
    </location>
    <ligand>
        <name>FMN</name>
        <dbReference type="ChEBI" id="CHEBI:58210"/>
    </ligand>
</feature>
<dbReference type="Gene3D" id="3.20.20.70">
    <property type="entry name" value="Aldolase class I"/>
    <property type="match status" value="1"/>
</dbReference>
<feature type="binding site" evidence="7">
    <location>
        <position position="195"/>
    </location>
    <ligand>
        <name>glyoxylate</name>
        <dbReference type="ChEBI" id="CHEBI:36655"/>
    </ligand>
</feature>
<feature type="binding site" evidence="7">
    <location>
        <position position="277"/>
    </location>
    <ligand>
        <name>FMN</name>
        <dbReference type="ChEBI" id="CHEBI:58210"/>
    </ligand>
</feature>
<dbReference type="Pfam" id="PF01070">
    <property type="entry name" value="FMN_dh"/>
    <property type="match status" value="1"/>
</dbReference>
<feature type="binding site" evidence="7">
    <location>
        <position position="300"/>
    </location>
    <ligand>
        <name>FMN</name>
        <dbReference type="ChEBI" id="CHEBI:58210"/>
    </ligand>
</feature>
<dbReference type="OrthoDB" id="9770452at2"/>
<dbReference type="InterPro" id="IPR037396">
    <property type="entry name" value="FMN_HAD"/>
</dbReference>
<evidence type="ECO:0000256" key="5">
    <source>
        <dbReference type="ARBA" id="ARBA00024042"/>
    </source>
</evidence>
<feature type="binding site" evidence="7">
    <location>
        <position position="302"/>
    </location>
    <ligand>
        <name>glyoxylate</name>
        <dbReference type="ChEBI" id="CHEBI:36655"/>
    </ligand>
</feature>
<evidence type="ECO:0000256" key="4">
    <source>
        <dbReference type="ARBA" id="ARBA00023002"/>
    </source>
</evidence>
<evidence type="ECO:0000313" key="10">
    <source>
        <dbReference type="Proteomes" id="UP000319516"/>
    </source>
</evidence>
<evidence type="ECO:0000256" key="6">
    <source>
        <dbReference type="PIRSR" id="PIRSR000138-1"/>
    </source>
</evidence>
<feature type="binding site" evidence="7">
    <location>
        <position position="160"/>
    </location>
    <ligand>
        <name>glyoxylate</name>
        <dbReference type="ChEBI" id="CHEBI:36655"/>
    </ligand>
</feature>
<accession>A0A542YS24</accession>
<evidence type="ECO:0000256" key="7">
    <source>
        <dbReference type="PIRSR" id="PIRSR000138-2"/>
    </source>
</evidence>
<evidence type="ECO:0000313" key="9">
    <source>
        <dbReference type="EMBL" id="TQL50902.1"/>
    </source>
</evidence>
<proteinExistence type="inferred from homology"/>
<dbReference type="PANTHER" id="PTHR10578:SF107">
    <property type="entry name" value="2-HYDROXYACID OXIDASE 1"/>
    <property type="match status" value="1"/>
</dbReference>
<keyword evidence="3 7" id="KW-0288">FMN</keyword>
<feature type="binding site" evidence="7">
    <location>
        <position position="305"/>
    </location>
    <ligand>
        <name>glyoxylate</name>
        <dbReference type="ChEBI" id="CHEBI:36655"/>
    </ligand>
</feature>
<protein>
    <submittedName>
        <fullName evidence="9">L-lactate dehydrogenase (Cytochrome)</fullName>
    </submittedName>
</protein>
<dbReference type="InterPro" id="IPR000262">
    <property type="entry name" value="FMN-dep_DH"/>
</dbReference>
<dbReference type="Proteomes" id="UP000319516">
    <property type="component" value="Unassembled WGS sequence"/>
</dbReference>